<dbReference type="GO" id="GO:0016020">
    <property type="term" value="C:membrane"/>
    <property type="evidence" value="ECO:0007669"/>
    <property type="project" value="UniProtKB-SubCell"/>
</dbReference>
<evidence type="ECO:0000256" key="2">
    <source>
        <dbReference type="ARBA" id="ARBA00022692"/>
    </source>
</evidence>
<dbReference type="PANTHER" id="PTHR37306:SF1">
    <property type="entry name" value="COLICIN V PRODUCTION PROTEIN"/>
    <property type="match status" value="1"/>
</dbReference>
<reference evidence="6" key="1">
    <citation type="submission" date="2020-08" db="EMBL/GenBank/DDBJ databases">
        <title>Genome public.</title>
        <authorList>
            <person name="Liu C."/>
            <person name="Sun Q."/>
        </authorList>
    </citation>
    <scope>NUCLEOTIDE SEQUENCE</scope>
    <source>
        <strain evidence="6">NSJ-55</strain>
    </source>
</reference>
<feature type="transmembrane region" description="Helical" evidence="5">
    <location>
        <begin position="28"/>
        <end position="50"/>
    </location>
</feature>
<evidence type="ECO:0000313" key="6">
    <source>
        <dbReference type="EMBL" id="MBC5689256.1"/>
    </source>
</evidence>
<keyword evidence="4 5" id="KW-0472">Membrane</keyword>
<keyword evidence="7" id="KW-1185">Reference proteome</keyword>
<sequence length="272" mass="29897">MDNWLLIIVGVIFLVSVVVGYIRGFFKIGLSLLSTVLTIVIVIVLSPYVADALQKYTPVNELIEKKVVEAFMPEISTEELGSADLSGTPLEGLNPDEIQELNDLDWDMLGITPQDILSVVGEIPKDIQIREIEDAPIPEFLKNALIENNNATIYDELGVTTFPEYVAAFISRLAVRILSFLVTFLLAIIIVKALMVAVNIIGELPVIGFFNHLGGAVLGVFIALLIVWLGFLILTVCYSTAAGTACFEMIEKSSILTFLYEKNILLSKLLSF</sequence>
<dbReference type="InterPro" id="IPR003825">
    <property type="entry name" value="Colicin-V_CvpA"/>
</dbReference>
<dbReference type="PANTHER" id="PTHR37306">
    <property type="entry name" value="COLICIN V PRODUCTION PROTEIN"/>
    <property type="match status" value="1"/>
</dbReference>
<evidence type="ECO:0000313" key="7">
    <source>
        <dbReference type="Proteomes" id="UP000652477"/>
    </source>
</evidence>
<gene>
    <name evidence="6" type="ORF">H8S37_10030</name>
</gene>
<protein>
    <submittedName>
        <fullName evidence="6">CvpA family protein</fullName>
    </submittedName>
</protein>
<proteinExistence type="predicted"/>
<evidence type="ECO:0000256" key="4">
    <source>
        <dbReference type="ARBA" id="ARBA00023136"/>
    </source>
</evidence>
<dbReference type="Proteomes" id="UP000652477">
    <property type="component" value="Unassembled WGS sequence"/>
</dbReference>
<dbReference type="AlphaFoldDB" id="A0A923LJS7"/>
<keyword evidence="2 5" id="KW-0812">Transmembrane</keyword>
<feature type="transmembrane region" description="Helical" evidence="5">
    <location>
        <begin position="5"/>
        <end position="22"/>
    </location>
</feature>
<comment type="caution">
    <text evidence="6">The sequence shown here is derived from an EMBL/GenBank/DDBJ whole genome shotgun (WGS) entry which is preliminary data.</text>
</comment>
<evidence type="ECO:0000256" key="3">
    <source>
        <dbReference type="ARBA" id="ARBA00022989"/>
    </source>
</evidence>
<feature type="transmembrane region" description="Helical" evidence="5">
    <location>
        <begin position="177"/>
        <end position="201"/>
    </location>
</feature>
<feature type="transmembrane region" description="Helical" evidence="5">
    <location>
        <begin position="213"/>
        <end position="234"/>
    </location>
</feature>
<evidence type="ECO:0000256" key="1">
    <source>
        <dbReference type="ARBA" id="ARBA00004141"/>
    </source>
</evidence>
<keyword evidence="3 5" id="KW-1133">Transmembrane helix</keyword>
<dbReference type="Pfam" id="PF02674">
    <property type="entry name" value="Colicin_V"/>
    <property type="match status" value="2"/>
</dbReference>
<accession>A0A923LJS7</accession>
<dbReference type="GO" id="GO:0009403">
    <property type="term" value="P:toxin biosynthetic process"/>
    <property type="evidence" value="ECO:0007669"/>
    <property type="project" value="InterPro"/>
</dbReference>
<evidence type="ECO:0000256" key="5">
    <source>
        <dbReference type="SAM" id="Phobius"/>
    </source>
</evidence>
<name>A0A923LJS7_9FIRM</name>
<dbReference type="RefSeq" id="WP_186875931.1">
    <property type="nucleotide sequence ID" value="NZ_JACOPF010000002.1"/>
</dbReference>
<dbReference type="EMBL" id="JACOPF010000002">
    <property type="protein sequence ID" value="MBC5689256.1"/>
    <property type="molecule type" value="Genomic_DNA"/>
</dbReference>
<comment type="subcellular location">
    <subcellularLocation>
        <location evidence="1">Membrane</location>
        <topology evidence="1">Multi-pass membrane protein</topology>
    </subcellularLocation>
</comment>
<organism evidence="6 7">
    <name type="scientific">Mediterraneibacter hominis</name>
    <dbReference type="NCBI Taxonomy" id="2763054"/>
    <lineage>
        <taxon>Bacteria</taxon>
        <taxon>Bacillati</taxon>
        <taxon>Bacillota</taxon>
        <taxon>Clostridia</taxon>
        <taxon>Lachnospirales</taxon>
        <taxon>Lachnospiraceae</taxon>
        <taxon>Mediterraneibacter</taxon>
    </lineage>
</organism>